<dbReference type="InterPro" id="IPR050922">
    <property type="entry name" value="LytR/CpsA/Psr_CW_biosynth"/>
</dbReference>
<dbReference type="Gene3D" id="3.40.630.190">
    <property type="entry name" value="LCP protein"/>
    <property type="match status" value="1"/>
</dbReference>
<keyword evidence="2" id="KW-0732">Signal</keyword>
<dbReference type="Pfam" id="PF04886">
    <property type="entry name" value="PT"/>
    <property type="match status" value="1"/>
</dbReference>
<sequence>MTKQNKMSKRKLSNMNFVLAAIAILTDILMVLGILNITRYSNFSKSIFVLINVVILVILLVLNGLIAYNAYAMKKSVLYVTIGVLVIAFLSGGALTYVTTRVNKNIDKIINTGTTSEKVEVSFVVYSENGNFAINDINDLEGKTFGILSNTEEQVGYILPKKELEAKKINVTYHEYDDYNSMLMGLFGGEIDAAALPSNYVAMFEVNDGYSEYLENTKSILTFDKNITVTTESGSDKDITTEPFTVLIIGTDEQRSDALMLASFNPISMQVTLTSIARDSYVPIACYAGKSEDKITHARVRSRQCTIDTVEDLMDVDIDFYFESNFTGIVKMVDALGGIIITNPYEFVGQKSDARGKMTVWVPAGTNRLNGEQALAYARERHLYANGDFQRQANQQQVIEAILTEALKLTDVNKALNVLDAAGENVSTNFSVDQLISLFNYSIKKMNRSYVKNANVINMVGSRVTGYGSSKWNESMQLNLYIYRVYQGSITDNRNAILRNINLDSKIDAPKAISFSANWVFTAPTLSNETYSEPIIHDEAPDTVINFSGKLLSDVQAWASTRGITVNVTKIHQGEEGYVDSYPENTVVAQSVRAGIKTENVTEITVSVITHEGATKNCPANSYYDSGKNACVCESGYYAKNDSDLNTGGAGCIANPTTTPTITPTTTPTTVPTTKPTAEPTVVPTVEPTIVPTIEPTAEPTTQPTIEPTVEPTIEPTDEPTTEPSEEPTDNPEPPAGNGDGNPDAEQENGTSTGFIFPNRFFNLFSKLFR</sequence>
<protein>
    <submittedName>
        <fullName evidence="7">PASTA domain-containing protein</fullName>
    </submittedName>
</protein>
<feature type="transmembrane region" description="Helical" evidence="5">
    <location>
        <begin position="47"/>
        <end position="70"/>
    </location>
</feature>
<evidence type="ECO:0000256" key="5">
    <source>
        <dbReference type="SAM" id="Phobius"/>
    </source>
</evidence>
<feature type="transmembrane region" description="Helical" evidence="5">
    <location>
        <begin position="77"/>
        <end position="98"/>
    </location>
</feature>
<keyword evidence="3" id="KW-0677">Repeat</keyword>
<feature type="transmembrane region" description="Helical" evidence="5">
    <location>
        <begin position="12"/>
        <end position="35"/>
    </location>
</feature>
<keyword evidence="5" id="KW-0812">Transmembrane</keyword>
<evidence type="ECO:0000259" key="6">
    <source>
        <dbReference type="PROSITE" id="PS51178"/>
    </source>
</evidence>
<proteinExistence type="inferred from homology"/>
<keyword evidence="5" id="KW-0472">Membrane</keyword>
<dbReference type="Gene3D" id="3.30.10.20">
    <property type="match status" value="1"/>
</dbReference>
<dbReference type="Gene3D" id="3.40.190.10">
    <property type="entry name" value="Periplasmic binding protein-like II"/>
    <property type="match status" value="1"/>
</dbReference>
<evidence type="ECO:0000256" key="3">
    <source>
        <dbReference type="ARBA" id="ARBA00022737"/>
    </source>
</evidence>
<dbReference type="Pfam" id="PF03793">
    <property type="entry name" value="PASTA"/>
    <property type="match status" value="1"/>
</dbReference>
<evidence type="ECO:0000313" key="8">
    <source>
        <dbReference type="Proteomes" id="UP000284178"/>
    </source>
</evidence>
<dbReference type="Pfam" id="PF03816">
    <property type="entry name" value="LytR_cpsA_psr"/>
    <property type="match status" value="1"/>
</dbReference>
<evidence type="ECO:0000256" key="4">
    <source>
        <dbReference type="SAM" id="MobiDB-lite"/>
    </source>
</evidence>
<reference evidence="7 8" key="1">
    <citation type="submission" date="2018-08" db="EMBL/GenBank/DDBJ databases">
        <title>A genome reference for cultivated species of the human gut microbiota.</title>
        <authorList>
            <person name="Zou Y."/>
            <person name="Xue W."/>
            <person name="Luo G."/>
        </authorList>
    </citation>
    <scope>NUCLEOTIDE SEQUENCE [LARGE SCALE GENOMIC DNA]</scope>
    <source>
        <strain evidence="7 8">AF24-29</strain>
    </source>
</reference>
<keyword evidence="8" id="KW-1185">Reference proteome</keyword>
<evidence type="ECO:0000256" key="1">
    <source>
        <dbReference type="ARBA" id="ARBA00006068"/>
    </source>
</evidence>
<evidence type="ECO:0000313" key="7">
    <source>
        <dbReference type="EMBL" id="RGR70675.1"/>
    </source>
</evidence>
<feature type="compositionally biased region" description="Acidic residues" evidence="4">
    <location>
        <begin position="716"/>
        <end position="730"/>
    </location>
</feature>
<dbReference type="Proteomes" id="UP000284178">
    <property type="component" value="Unassembled WGS sequence"/>
</dbReference>
<comment type="caution">
    <text evidence="7">The sequence shown here is derived from an EMBL/GenBank/DDBJ whole genome shotgun (WGS) entry which is preliminary data.</text>
</comment>
<dbReference type="PROSITE" id="PS51178">
    <property type="entry name" value="PASTA"/>
    <property type="match status" value="1"/>
</dbReference>
<dbReference type="PANTHER" id="PTHR33392">
    <property type="entry name" value="POLYISOPRENYL-TEICHOIC ACID--PEPTIDOGLYCAN TEICHOIC ACID TRANSFERASE TAGU"/>
    <property type="match status" value="1"/>
</dbReference>
<feature type="region of interest" description="Disordered" evidence="4">
    <location>
        <begin position="661"/>
        <end position="758"/>
    </location>
</feature>
<dbReference type="EMBL" id="QRUP01000020">
    <property type="protein sequence ID" value="RGR70675.1"/>
    <property type="molecule type" value="Genomic_DNA"/>
</dbReference>
<gene>
    <name evidence="7" type="ORF">DWY25_13875</name>
</gene>
<dbReference type="InterPro" id="IPR004474">
    <property type="entry name" value="LytR_CpsA_psr"/>
</dbReference>
<dbReference type="InterPro" id="IPR006970">
    <property type="entry name" value="PT"/>
</dbReference>
<accession>A0A412FR85</accession>
<dbReference type="NCBIfam" id="TIGR00350">
    <property type="entry name" value="lytR_cpsA_psr"/>
    <property type="match status" value="1"/>
</dbReference>
<dbReference type="SUPFAM" id="SSF53850">
    <property type="entry name" value="Periplasmic binding protein-like II"/>
    <property type="match status" value="1"/>
</dbReference>
<feature type="domain" description="PASTA" evidence="6">
    <location>
        <begin position="538"/>
        <end position="608"/>
    </location>
</feature>
<evidence type="ECO:0000256" key="2">
    <source>
        <dbReference type="ARBA" id="ARBA00022729"/>
    </source>
</evidence>
<dbReference type="InterPro" id="IPR005543">
    <property type="entry name" value="PASTA_dom"/>
</dbReference>
<comment type="similarity">
    <text evidence="1">Belongs to the LytR/CpsA/Psr (LCP) family.</text>
</comment>
<feature type="compositionally biased region" description="Low complexity" evidence="4">
    <location>
        <begin position="661"/>
        <end position="715"/>
    </location>
</feature>
<organism evidence="7 8">
    <name type="scientific">Holdemania filiformis</name>
    <dbReference type="NCBI Taxonomy" id="61171"/>
    <lineage>
        <taxon>Bacteria</taxon>
        <taxon>Bacillati</taxon>
        <taxon>Bacillota</taxon>
        <taxon>Erysipelotrichia</taxon>
        <taxon>Erysipelotrichales</taxon>
        <taxon>Erysipelotrichaceae</taxon>
        <taxon>Holdemania</taxon>
    </lineage>
</organism>
<name>A0A412FR85_9FIRM</name>
<keyword evidence="5" id="KW-1133">Transmembrane helix</keyword>
<dbReference type="CDD" id="cd06577">
    <property type="entry name" value="PASTA_pknB"/>
    <property type="match status" value="1"/>
</dbReference>
<dbReference type="PANTHER" id="PTHR33392:SF6">
    <property type="entry name" value="POLYISOPRENYL-TEICHOIC ACID--PEPTIDOGLYCAN TEICHOIC ACID TRANSFERASE TAGU"/>
    <property type="match status" value="1"/>
</dbReference>
<dbReference type="AlphaFoldDB" id="A0A412FR85"/>